<comment type="caution">
    <text evidence="9">The sequence shown here is derived from an EMBL/GenBank/DDBJ whole genome shotgun (WGS) entry which is preliminary data.</text>
</comment>
<dbReference type="AlphaFoldDB" id="A0AA35WEC6"/>
<evidence type="ECO:0000313" key="9">
    <source>
        <dbReference type="EMBL" id="CAI8014171.1"/>
    </source>
</evidence>
<keyword evidence="5 7" id="KW-1133">Transmembrane helix</keyword>
<gene>
    <name evidence="9" type="ORF">GBAR_LOCUS8894</name>
</gene>
<sequence length="183" mass="21055">MAQYLLRRVLLIIPTSFIVSVIVFSMIRLIPGDIVDQMLEDRGGIYGIDHEEIRERMGLNRPIYVQYLSWASNFITGDFGSSLWNKRSGLDEFKRRFPVTFQLAVMTIVLASVWGVFVGIVAAVRQDTVFDFLLRTVSVIGLSIPYFWSSTLIIIFGSLWFNWSSSVIYVPPFGDRARVWWDT</sequence>
<feature type="transmembrane region" description="Helical" evidence="7">
    <location>
        <begin position="9"/>
        <end position="30"/>
    </location>
</feature>
<evidence type="ECO:0000256" key="1">
    <source>
        <dbReference type="ARBA" id="ARBA00004651"/>
    </source>
</evidence>
<dbReference type="Proteomes" id="UP001174909">
    <property type="component" value="Unassembled WGS sequence"/>
</dbReference>
<keyword evidence="10" id="KW-1185">Reference proteome</keyword>
<accession>A0AA35WEC6</accession>
<evidence type="ECO:0000256" key="2">
    <source>
        <dbReference type="ARBA" id="ARBA00022448"/>
    </source>
</evidence>
<keyword evidence="4 7" id="KW-0812">Transmembrane</keyword>
<keyword evidence="6 7" id="KW-0472">Membrane</keyword>
<feature type="domain" description="ABC transporter type 1 GsiC-like N-terminal" evidence="8">
    <location>
        <begin position="1"/>
        <end position="103"/>
    </location>
</feature>
<keyword evidence="2" id="KW-0813">Transport</keyword>
<feature type="transmembrane region" description="Helical" evidence="7">
    <location>
        <begin position="101"/>
        <end position="124"/>
    </location>
</feature>
<dbReference type="GO" id="GO:0005886">
    <property type="term" value="C:plasma membrane"/>
    <property type="evidence" value="ECO:0007669"/>
    <property type="project" value="UniProtKB-SubCell"/>
</dbReference>
<dbReference type="EMBL" id="CASHTH010001345">
    <property type="protein sequence ID" value="CAI8014171.1"/>
    <property type="molecule type" value="Genomic_DNA"/>
</dbReference>
<dbReference type="PANTHER" id="PTHR43163">
    <property type="entry name" value="DIPEPTIDE TRANSPORT SYSTEM PERMEASE PROTEIN DPPB-RELATED"/>
    <property type="match status" value="1"/>
</dbReference>
<feature type="transmembrane region" description="Helical" evidence="7">
    <location>
        <begin position="136"/>
        <end position="161"/>
    </location>
</feature>
<name>A0AA35WEC6_GEOBA</name>
<dbReference type="InterPro" id="IPR045621">
    <property type="entry name" value="BPD_transp_1_N"/>
</dbReference>
<protein>
    <submittedName>
        <fullName evidence="9">Dipeptide transport system permease protein DppB</fullName>
    </submittedName>
</protein>
<evidence type="ECO:0000256" key="4">
    <source>
        <dbReference type="ARBA" id="ARBA00022692"/>
    </source>
</evidence>
<dbReference type="SUPFAM" id="SSF161098">
    <property type="entry name" value="MetI-like"/>
    <property type="match status" value="1"/>
</dbReference>
<dbReference type="InterPro" id="IPR035906">
    <property type="entry name" value="MetI-like_sf"/>
</dbReference>
<dbReference type="PANTHER" id="PTHR43163:SF6">
    <property type="entry name" value="DIPEPTIDE TRANSPORT SYSTEM PERMEASE PROTEIN DPPB-RELATED"/>
    <property type="match status" value="1"/>
</dbReference>
<evidence type="ECO:0000256" key="7">
    <source>
        <dbReference type="SAM" id="Phobius"/>
    </source>
</evidence>
<organism evidence="9 10">
    <name type="scientific">Geodia barretti</name>
    <name type="common">Barrett's horny sponge</name>
    <dbReference type="NCBI Taxonomy" id="519541"/>
    <lineage>
        <taxon>Eukaryota</taxon>
        <taxon>Metazoa</taxon>
        <taxon>Porifera</taxon>
        <taxon>Demospongiae</taxon>
        <taxon>Heteroscleromorpha</taxon>
        <taxon>Tetractinellida</taxon>
        <taxon>Astrophorina</taxon>
        <taxon>Geodiidae</taxon>
        <taxon>Geodia</taxon>
    </lineage>
</organism>
<dbReference type="Pfam" id="PF19300">
    <property type="entry name" value="BPD_transp_1_N"/>
    <property type="match status" value="1"/>
</dbReference>
<proteinExistence type="predicted"/>
<evidence type="ECO:0000313" key="10">
    <source>
        <dbReference type="Proteomes" id="UP001174909"/>
    </source>
</evidence>
<evidence type="ECO:0000256" key="6">
    <source>
        <dbReference type="ARBA" id="ARBA00023136"/>
    </source>
</evidence>
<evidence type="ECO:0000256" key="3">
    <source>
        <dbReference type="ARBA" id="ARBA00022475"/>
    </source>
</evidence>
<evidence type="ECO:0000256" key="5">
    <source>
        <dbReference type="ARBA" id="ARBA00022989"/>
    </source>
</evidence>
<evidence type="ECO:0000259" key="8">
    <source>
        <dbReference type="Pfam" id="PF19300"/>
    </source>
</evidence>
<reference evidence="9" key="1">
    <citation type="submission" date="2023-03" db="EMBL/GenBank/DDBJ databases">
        <authorList>
            <person name="Steffen K."/>
            <person name="Cardenas P."/>
        </authorList>
    </citation>
    <scope>NUCLEOTIDE SEQUENCE</scope>
</reference>
<keyword evidence="3" id="KW-1003">Cell membrane</keyword>
<comment type="subcellular location">
    <subcellularLocation>
        <location evidence="1">Cell membrane</location>
        <topology evidence="1">Multi-pass membrane protein</topology>
    </subcellularLocation>
</comment>